<dbReference type="Pfam" id="PF26146">
    <property type="entry name" value="PI-PLC_X"/>
    <property type="match status" value="1"/>
</dbReference>
<accession>A0A6G1HPU4</accession>
<feature type="chain" id="PRO_5026141505" description="PLC-like phosphodiesterase" evidence="2">
    <location>
        <begin position="20"/>
        <end position="349"/>
    </location>
</feature>
<gene>
    <name evidence="3" type="ORF">EJ06DRAFT_539054</name>
</gene>
<feature type="signal peptide" evidence="2">
    <location>
        <begin position="1"/>
        <end position="19"/>
    </location>
</feature>
<reference evidence="3" key="1">
    <citation type="journal article" date="2020" name="Stud. Mycol.">
        <title>101 Dothideomycetes genomes: a test case for predicting lifestyles and emergence of pathogens.</title>
        <authorList>
            <person name="Haridas S."/>
            <person name="Albert R."/>
            <person name="Binder M."/>
            <person name="Bloem J."/>
            <person name="Labutti K."/>
            <person name="Salamov A."/>
            <person name="Andreopoulos B."/>
            <person name="Baker S."/>
            <person name="Barry K."/>
            <person name="Bills G."/>
            <person name="Bluhm B."/>
            <person name="Cannon C."/>
            <person name="Castanera R."/>
            <person name="Culley D."/>
            <person name="Daum C."/>
            <person name="Ezra D."/>
            <person name="Gonzalez J."/>
            <person name="Henrissat B."/>
            <person name="Kuo A."/>
            <person name="Liang C."/>
            <person name="Lipzen A."/>
            <person name="Lutzoni F."/>
            <person name="Magnuson J."/>
            <person name="Mondo S."/>
            <person name="Nolan M."/>
            <person name="Ohm R."/>
            <person name="Pangilinan J."/>
            <person name="Park H.-J."/>
            <person name="Ramirez L."/>
            <person name="Alfaro M."/>
            <person name="Sun H."/>
            <person name="Tritt A."/>
            <person name="Yoshinaga Y."/>
            <person name="Zwiers L.-H."/>
            <person name="Turgeon B."/>
            <person name="Goodwin S."/>
            <person name="Spatafora J."/>
            <person name="Crous P."/>
            <person name="Grigoriev I."/>
        </authorList>
    </citation>
    <scope>NUCLEOTIDE SEQUENCE</scope>
    <source>
        <strain evidence="3">CBS 262.69</strain>
    </source>
</reference>
<dbReference type="PANTHER" id="PTHR13593:SF80">
    <property type="entry name" value="PLC-LIKE PHOSPHODIESTERASE"/>
    <property type="match status" value="1"/>
</dbReference>
<proteinExistence type="predicted"/>
<protein>
    <recommendedName>
        <fullName evidence="5">PLC-like phosphodiesterase</fullName>
    </recommendedName>
</protein>
<keyword evidence="4" id="KW-1185">Reference proteome</keyword>
<evidence type="ECO:0000313" key="3">
    <source>
        <dbReference type="EMBL" id="KAF2398012.1"/>
    </source>
</evidence>
<sequence length="349" mass="37235">MHFNTWSLVLASCWQVAVAIPQTSSSTLACNNSPSLCSRAFNNVTHLGAHDSPFVSNSSNKYTSAGNQFFDSITQLNAGVRLLSAQIHTADDSSSELRLCHTSCNIYDAGTLVSWLSGISSWLDANPSEVVTILIVNSVNADASRLNTDFTASGITKYGFKFTSSSTTTWPTLQSLISANTRLVTFVASLPSGNAAAPYLLDEFTYVFENPYTILSLNNFTCIPDRPTAVGGSPSAAAQSGRMFLMNHFLDKAQLFGEIPDMDNSTITNSPDTSIVGSLGNHAAACRSTYGRYPTFTLVDWFNVGPAIAAVDDMNGISDATGRTSLPVSNHQHKPGEASPSKEITFAGP</sequence>
<feature type="region of interest" description="Disordered" evidence="1">
    <location>
        <begin position="322"/>
        <end position="349"/>
    </location>
</feature>
<dbReference type="AlphaFoldDB" id="A0A6G1HPU4"/>
<evidence type="ECO:0000313" key="4">
    <source>
        <dbReference type="Proteomes" id="UP000799640"/>
    </source>
</evidence>
<evidence type="ECO:0008006" key="5">
    <source>
        <dbReference type="Google" id="ProtNLM"/>
    </source>
</evidence>
<dbReference type="GO" id="GO:0006629">
    <property type="term" value="P:lipid metabolic process"/>
    <property type="evidence" value="ECO:0007669"/>
    <property type="project" value="InterPro"/>
</dbReference>
<dbReference type="SUPFAM" id="SSF51695">
    <property type="entry name" value="PLC-like phosphodiesterases"/>
    <property type="match status" value="1"/>
</dbReference>
<dbReference type="EMBL" id="ML996701">
    <property type="protein sequence ID" value="KAF2398012.1"/>
    <property type="molecule type" value="Genomic_DNA"/>
</dbReference>
<evidence type="ECO:0000256" key="1">
    <source>
        <dbReference type="SAM" id="MobiDB-lite"/>
    </source>
</evidence>
<dbReference type="Gene3D" id="3.20.20.190">
    <property type="entry name" value="Phosphatidylinositol (PI) phosphodiesterase"/>
    <property type="match status" value="1"/>
</dbReference>
<dbReference type="Proteomes" id="UP000799640">
    <property type="component" value="Unassembled WGS sequence"/>
</dbReference>
<dbReference type="OrthoDB" id="7984201at2759"/>
<name>A0A6G1HPU4_9PEZI</name>
<organism evidence="3 4">
    <name type="scientific">Trichodelitschia bisporula</name>
    <dbReference type="NCBI Taxonomy" id="703511"/>
    <lineage>
        <taxon>Eukaryota</taxon>
        <taxon>Fungi</taxon>
        <taxon>Dikarya</taxon>
        <taxon>Ascomycota</taxon>
        <taxon>Pezizomycotina</taxon>
        <taxon>Dothideomycetes</taxon>
        <taxon>Dothideomycetes incertae sedis</taxon>
        <taxon>Phaeotrichales</taxon>
        <taxon>Phaeotrichaceae</taxon>
        <taxon>Trichodelitschia</taxon>
    </lineage>
</organism>
<evidence type="ECO:0000256" key="2">
    <source>
        <dbReference type="SAM" id="SignalP"/>
    </source>
</evidence>
<dbReference type="InterPro" id="IPR017946">
    <property type="entry name" value="PLC-like_Pdiesterase_TIM-brl"/>
</dbReference>
<dbReference type="GO" id="GO:0008081">
    <property type="term" value="F:phosphoric diester hydrolase activity"/>
    <property type="evidence" value="ECO:0007669"/>
    <property type="project" value="InterPro"/>
</dbReference>
<dbReference type="InterPro" id="IPR051057">
    <property type="entry name" value="PI-PLC_domain"/>
</dbReference>
<keyword evidence="2" id="KW-0732">Signal</keyword>
<dbReference type="PANTHER" id="PTHR13593">
    <property type="match status" value="1"/>
</dbReference>